<evidence type="ECO:0000313" key="2">
    <source>
        <dbReference type="EMBL" id="GAA1966690.1"/>
    </source>
</evidence>
<evidence type="ECO:0000313" key="3">
    <source>
        <dbReference type="Proteomes" id="UP001500013"/>
    </source>
</evidence>
<protein>
    <submittedName>
        <fullName evidence="2">Uncharacterized protein</fullName>
    </submittedName>
</protein>
<dbReference type="Proteomes" id="UP001500013">
    <property type="component" value="Unassembled WGS sequence"/>
</dbReference>
<comment type="caution">
    <text evidence="2">The sequence shown here is derived from an EMBL/GenBank/DDBJ whole genome shotgun (WGS) entry which is preliminary data.</text>
</comment>
<reference evidence="3" key="1">
    <citation type="journal article" date="2019" name="Int. J. Syst. Evol. Microbiol.">
        <title>The Global Catalogue of Microorganisms (GCM) 10K type strain sequencing project: providing services to taxonomists for standard genome sequencing and annotation.</title>
        <authorList>
            <consortium name="The Broad Institute Genomics Platform"/>
            <consortium name="The Broad Institute Genome Sequencing Center for Infectious Disease"/>
            <person name="Wu L."/>
            <person name="Ma J."/>
        </authorList>
    </citation>
    <scope>NUCLEOTIDE SEQUENCE [LARGE SCALE GENOMIC DNA]</scope>
    <source>
        <strain evidence="3">JCM 15628</strain>
    </source>
</reference>
<feature type="compositionally biased region" description="Gly residues" evidence="1">
    <location>
        <begin position="76"/>
        <end position="86"/>
    </location>
</feature>
<gene>
    <name evidence="2" type="ORF">GCM10009817_03220</name>
</gene>
<dbReference type="EMBL" id="BAAAPU010000003">
    <property type="protein sequence ID" value="GAA1966690.1"/>
    <property type="molecule type" value="Genomic_DNA"/>
</dbReference>
<feature type="region of interest" description="Disordered" evidence="1">
    <location>
        <begin position="38"/>
        <end position="99"/>
    </location>
</feature>
<name>A0ABP5CNV6_9MICO</name>
<sequence length="99" mass="9480">MVEDPPDGEAPLWGARAGTAYGDEDGMARVSCRSTMPVCSGARTGSGGPTGVSPGALEPLETPEGAGSPGEVCPGPGVGSGPGGLGSSLMGSIVPNGPW</sequence>
<keyword evidence="3" id="KW-1185">Reference proteome</keyword>
<evidence type="ECO:0000256" key="1">
    <source>
        <dbReference type="SAM" id="MobiDB-lite"/>
    </source>
</evidence>
<accession>A0ABP5CNV6</accession>
<feature type="region of interest" description="Disordered" evidence="1">
    <location>
        <begin position="1"/>
        <end position="24"/>
    </location>
</feature>
<proteinExistence type="predicted"/>
<organism evidence="2 3">
    <name type="scientific">Terrabacter lapilli</name>
    <dbReference type="NCBI Taxonomy" id="436231"/>
    <lineage>
        <taxon>Bacteria</taxon>
        <taxon>Bacillati</taxon>
        <taxon>Actinomycetota</taxon>
        <taxon>Actinomycetes</taxon>
        <taxon>Micrococcales</taxon>
        <taxon>Intrasporangiaceae</taxon>
        <taxon>Terrabacter</taxon>
    </lineage>
</organism>